<evidence type="ECO:0000313" key="1">
    <source>
        <dbReference type="EMBL" id="RPB05126.1"/>
    </source>
</evidence>
<reference evidence="1 2" key="1">
    <citation type="journal article" date="2018" name="Nat. Ecol. Evol.">
        <title>Pezizomycetes genomes reveal the molecular basis of ectomycorrhizal truffle lifestyle.</title>
        <authorList>
            <person name="Murat C."/>
            <person name="Payen T."/>
            <person name="Noel B."/>
            <person name="Kuo A."/>
            <person name="Morin E."/>
            <person name="Chen J."/>
            <person name="Kohler A."/>
            <person name="Krizsan K."/>
            <person name="Balestrini R."/>
            <person name="Da Silva C."/>
            <person name="Montanini B."/>
            <person name="Hainaut M."/>
            <person name="Levati E."/>
            <person name="Barry K.W."/>
            <person name="Belfiori B."/>
            <person name="Cichocki N."/>
            <person name="Clum A."/>
            <person name="Dockter R.B."/>
            <person name="Fauchery L."/>
            <person name="Guy J."/>
            <person name="Iotti M."/>
            <person name="Le Tacon F."/>
            <person name="Lindquist E.A."/>
            <person name="Lipzen A."/>
            <person name="Malagnac F."/>
            <person name="Mello A."/>
            <person name="Molinier V."/>
            <person name="Miyauchi S."/>
            <person name="Poulain J."/>
            <person name="Riccioni C."/>
            <person name="Rubini A."/>
            <person name="Sitrit Y."/>
            <person name="Splivallo R."/>
            <person name="Traeger S."/>
            <person name="Wang M."/>
            <person name="Zifcakova L."/>
            <person name="Wipf D."/>
            <person name="Zambonelli A."/>
            <person name="Paolocci F."/>
            <person name="Nowrousian M."/>
            <person name="Ottonello S."/>
            <person name="Baldrian P."/>
            <person name="Spatafora J.W."/>
            <person name="Henrissat B."/>
            <person name="Nagy L.G."/>
            <person name="Aury J.M."/>
            <person name="Wincker P."/>
            <person name="Grigoriev I.V."/>
            <person name="Bonfante P."/>
            <person name="Martin F.M."/>
        </authorList>
    </citation>
    <scope>NUCLEOTIDE SEQUENCE [LARGE SCALE GENOMIC DNA]</scope>
    <source>
        <strain evidence="1 2">120613-1</strain>
    </source>
</reference>
<sequence>MINNEHQTRPSGKGKAPKWLSWMDQALVWQVLITDPLNCMRGSTATKWAEVSLTLDEFQPQPISCSSESCRQRVKKLVEIYKKVELDSLYKSGIDEEFTEFKLNIVELTIQWDQSSNDPGI</sequence>
<dbReference type="OrthoDB" id="5429644at2759"/>
<dbReference type="Proteomes" id="UP000276215">
    <property type="component" value="Unassembled WGS sequence"/>
</dbReference>
<keyword evidence="2" id="KW-1185">Reference proteome</keyword>
<gene>
    <name evidence="1" type="ORF">L873DRAFT_946966</name>
</gene>
<dbReference type="EMBL" id="ML120354">
    <property type="protein sequence ID" value="RPB05126.1"/>
    <property type="molecule type" value="Genomic_DNA"/>
</dbReference>
<protein>
    <submittedName>
        <fullName evidence="1">Uncharacterized protein</fullName>
    </submittedName>
</protein>
<accession>A0A3N4K3H3</accession>
<proteinExistence type="predicted"/>
<evidence type="ECO:0000313" key="2">
    <source>
        <dbReference type="Proteomes" id="UP000276215"/>
    </source>
</evidence>
<organism evidence="1 2">
    <name type="scientific">Choiromyces venosus 120613-1</name>
    <dbReference type="NCBI Taxonomy" id="1336337"/>
    <lineage>
        <taxon>Eukaryota</taxon>
        <taxon>Fungi</taxon>
        <taxon>Dikarya</taxon>
        <taxon>Ascomycota</taxon>
        <taxon>Pezizomycotina</taxon>
        <taxon>Pezizomycetes</taxon>
        <taxon>Pezizales</taxon>
        <taxon>Tuberaceae</taxon>
        <taxon>Choiromyces</taxon>
    </lineage>
</organism>
<name>A0A3N4K3H3_9PEZI</name>
<dbReference type="AlphaFoldDB" id="A0A3N4K3H3"/>